<evidence type="ECO:0000259" key="2">
    <source>
        <dbReference type="Pfam" id="PF13460"/>
    </source>
</evidence>
<dbReference type="PANTHER" id="PTHR12126:SF11">
    <property type="entry name" value="NADH DEHYDROGENASE [UBIQUINONE] 1 ALPHA SUBCOMPLEX SUBUNIT 9, MITOCHONDRIAL"/>
    <property type="match status" value="1"/>
</dbReference>
<evidence type="ECO:0000313" key="4">
    <source>
        <dbReference type="Proteomes" id="UP000621266"/>
    </source>
</evidence>
<evidence type="ECO:0000313" key="3">
    <source>
        <dbReference type="EMBL" id="KAF4410947.1"/>
    </source>
</evidence>
<gene>
    <name evidence="3" type="ORF">GCU69_01115</name>
</gene>
<dbReference type="SUPFAM" id="SSF51735">
    <property type="entry name" value="NAD(P)-binding Rossmann-fold domains"/>
    <property type="match status" value="1"/>
</dbReference>
<protein>
    <submittedName>
        <fullName evidence="3">SDR family oxidoreductase</fullName>
    </submittedName>
</protein>
<feature type="domain" description="NAD(P)-binding" evidence="2">
    <location>
        <begin position="16"/>
        <end position="163"/>
    </location>
</feature>
<dbReference type="InterPro" id="IPR036291">
    <property type="entry name" value="NAD(P)-bd_dom_sf"/>
</dbReference>
<dbReference type="PANTHER" id="PTHR12126">
    <property type="entry name" value="NADH-UBIQUINONE OXIDOREDUCTASE 39 KDA SUBUNIT-RELATED"/>
    <property type="match status" value="1"/>
</dbReference>
<accession>A0ABQ7FSW7</accession>
<comment type="caution">
    <text evidence="3">The sequence shown here is derived from an EMBL/GenBank/DDBJ whole genome shotgun (WGS) entry which is preliminary data.</text>
</comment>
<reference evidence="3 4" key="1">
    <citation type="submission" date="2019-10" db="EMBL/GenBank/DDBJ databases">
        <title>Streptomyces tenebrisbrunneis sp.nov., an endogenous actinomycete isolated from of Lycium ruthenicum.</title>
        <authorList>
            <person name="Ma L."/>
        </authorList>
    </citation>
    <scope>NUCLEOTIDE SEQUENCE [LARGE SCALE GENOMIC DNA]</scope>
    <source>
        <strain evidence="3 4">TRM 66187</strain>
    </source>
</reference>
<dbReference type="Proteomes" id="UP000621266">
    <property type="component" value="Unassembled WGS sequence"/>
</dbReference>
<dbReference type="InterPro" id="IPR016040">
    <property type="entry name" value="NAD(P)-bd_dom"/>
</dbReference>
<evidence type="ECO:0000256" key="1">
    <source>
        <dbReference type="SAM" id="MobiDB-lite"/>
    </source>
</evidence>
<feature type="region of interest" description="Disordered" evidence="1">
    <location>
        <begin position="254"/>
        <end position="323"/>
    </location>
</feature>
<proteinExistence type="predicted"/>
<dbReference type="Pfam" id="PF13460">
    <property type="entry name" value="NAD_binding_10"/>
    <property type="match status" value="1"/>
</dbReference>
<dbReference type="Gene3D" id="3.40.50.720">
    <property type="entry name" value="NAD(P)-binding Rossmann-like Domain"/>
    <property type="match status" value="1"/>
</dbReference>
<organism evidence="3 4">
    <name type="scientific">Streptomyces lycii</name>
    <dbReference type="NCBI Taxonomy" id="2654337"/>
    <lineage>
        <taxon>Bacteria</taxon>
        <taxon>Bacillati</taxon>
        <taxon>Actinomycetota</taxon>
        <taxon>Actinomycetes</taxon>
        <taxon>Kitasatosporales</taxon>
        <taxon>Streptomycetaceae</taxon>
        <taxon>Streptomyces</taxon>
    </lineage>
</organism>
<feature type="compositionally biased region" description="Low complexity" evidence="1">
    <location>
        <begin position="271"/>
        <end position="280"/>
    </location>
</feature>
<dbReference type="InterPro" id="IPR051207">
    <property type="entry name" value="ComplexI_NDUFA9_subunit"/>
</dbReference>
<sequence length="323" mass="33625">MRWRCVMAVRSVLVTGGTGTLGRAVVRRLLDEAPGAGTSAGTDRAPAVRVLSRRPRPDDGSAPDCDWAVGDLRTGEGIDAAVAGADTVVHCATTLGKADVGATRQLTEALARRPGGGAHLVYISIAGIDRIPLGYYRTKLAAERIIEESGLPWTVLRTTQFHDLIARVASVQRRSPVTAALAGVRFQPVDVTEVAERLVGLAAGAPAGRVPDMGGPQVRDHADLTRSWLRAHGLRRAVLPVRLPGRTFRALREGANLVPPGGPGPHGAGPGRPAAGTDPGSGKVGDGAEEGYAGGLGPAGERRPVGRITFEDHLAAVTRGRRP</sequence>
<feature type="compositionally biased region" description="Basic and acidic residues" evidence="1">
    <location>
        <begin position="300"/>
        <end position="314"/>
    </location>
</feature>
<keyword evidence="4" id="KW-1185">Reference proteome</keyword>
<name>A0ABQ7FSW7_9ACTN</name>
<dbReference type="EMBL" id="WHPN01000026">
    <property type="protein sequence ID" value="KAF4410947.1"/>
    <property type="molecule type" value="Genomic_DNA"/>
</dbReference>